<feature type="active site" evidence="1">
    <location>
        <position position="142"/>
    </location>
</feature>
<feature type="binding site" evidence="1">
    <location>
        <position position="26"/>
    </location>
    <ligand>
        <name>Mg(2+)</name>
        <dbReference type="ChEBI" id="CHEBI:18420"/>
    </ligand>
</feature>
<dbReference type="Proteomes" id="UP001597185">
    <property type="component" value="Unassembled WGS sequence"/>
</dbReference>
<dbReference type="InterPro" id="IPR022880">
    <property type="entry name" value="DNApol_IV"/>
</dbReference>
<dbReference type="PROSITE" id="PS50173">
    <property type="entry name" value="UMUC"/>
    <property type="match status" value="1"/>
</dbReference>
<evidence type="ECO:0000256" key="2">
    <source>
        <dbReference type="SAM" id="MobiDB-lite"/>
    </source>
</evidence>
<reference evidence="4 5" key="1">
    <citation type="journal article" date="2019" name="Int. J. Syst. Evol. Microbiol.">
        <title>The Global Catalogue of Microorganisms (GCM) 10K type strain sequencing project: providing services to taxonomists for standard genome sequencing and annotation.</title>
        <authorList>
            <consortium name="The Broad Institute Genomics Platform"/>
            <consortium name="The Broad Institute Genome Sequencing Center for Infectious Disease"/>
            <person name="Wu L."/>
            <person name="Ma J."/>
        </authorList>
    </citation>
    <scope>NUCLEOTIDE SEQUENCE [LARGE SCALE GENOMIC DNA]</scope>
    <source>
        <strain evidence="4 5">CGMCC 1.12689</strain>
    </source>
</reference>
<dbReference type="HAMAP" id="MF_01113">
    <property type="entry name" value="DNApol_IV"/>
    <property type="match status" value="1"/>
</dbReference>
<keyword evidence="1" id="KW-0479">Metal-binding</keyword>
<dbReference type="AlphaFoldDB" id="A0ABD6BYD4"/>
<keyword evidence="1" id="KW-0234">DNA repair</keyword>
<feature type="region of interest" description="Disordered" evidence="2">
    <location>
        <begin position="434"/>
        <end position="501"/>
    </location>
</feature>
<dbReference type="EMBL" id="JBHUDB010000001">
    <property type="protein sequence ID" value="MFD1569738.1"/>
    <property type="molecule type" value="Genomic_DNA"/>
</dbReference>
<dbReference type="GO" id="GO:0006281">
    <property type="term" value="P:DNA repair"/>
    <property type="evidence" value="ECO:0007669"/>
    <property type="project" value="UniProtKB-UniRule"/>
</dbReference>
<keyword evidence="1" id="KW-0515">Mutator protein</keyword>
<proteinExistence type="inferred from homology"/>
<dbReference type="Gene3D" id="3.30.70.270">
    <property type="match status" value="1"/>
</dbReference>
<dbReference type="GO" id="GO:0003677">
    <property type="term" value="F:DNA binding"/>
    <property type="evidence" value="ECO:0007669"/>
    <property type="project" value="UniProtKB-UniRule"/>
</dbReference>
<comment type="caution">
    <text evidence="4">The sequence shown here is derived from an EMBL/GenBank/DDBJ whole genome shotgun (WGS) entry which is preliminary data.</text>
</comment>
<keyword evidence="1" id="KW-0239">DNA-directed DNA polymerase</keyword>
<dbReference type="Gene3D" id="1.10.150.20">
    <property type="entry name" value="5' to 3' exonuclease, C-terminal subdomain"/>
    <property type="match status" value="1"/>
</dbReference>
<dbReference type="Pfam" id="PF11799">
    <property type="entry name" value="IMS_C"/>
    <property type="match status" value="1"/>
</dbReference>
<dbReference type="RefSeq" id="WP_256417581.1">
    <property type="nucleotide sequence ID" value="NZ_JANHDL010000002.1"/>
</dbReference>
<dbReference type="InterPro" id="IPR017961">
    <property type="entry name" value="DNA_pol_Y-fam_little_finger"/>
</dbReference>
<dbReference type="GO" id="GO:0006261">
    <property type="term" value="P:DNA-templated DNA replication"/>
    <property type="evidence" value="ECO:0007669"/>
    <property type="project" value="UniProtKB-UniRule"/>
</dbReference>
<name>A0ABD6BYD4_9EURY</name>
<comment type="catalytic activity">
    <reaction evidence="1">
        <text>DNA(n) + a 2'-deoxyribonucleoside 5'-triphosphate = DNA(n+1) + diphosphate</text>
        <dbReference type="Rhea" id="RHEA:22508"/>
        <dbReference type="Rhea" id="RHEA-COMP:17339"/>
        <dbReference type="Rhea" id="RHEA-COMP:17340"/>
        <dbReference type="ChEBI" id="CHEBI:33019"/>
        <dbReference type="ChEBI" id="CHEBI:61560"/>
        <dbReference type="ChEBI" id="CHEBI:173112"/>
        <dbReference type="EC" id="2.7.7.7"/>
    </reaction>
</comment>
<dbReference type="InterPro" id="IPR036775">
    <property type="entry name" value="DNA_pol_Y-fam_lit_finger_sf"/>
</dbReference>
<dbReference type="SUPFAM" id="SSF100879">
    <property type="entry name" value="Lesion bypass DNA polymerase (Y-family), little finger domain"/>
    <property type="match status" value="1"/>
</dbReference>
<dbReference type="PANTHER" id="PTHR11076:SF33">
    <property type="entry name" value="DNA POLYMERASE KAPPA"/>
    <property type="match status" value="1"/>
</dbReference>
<keyword evidence="5" id="KW-1185">Reference proteome</keyword>
<protein>
    <recommendedName>
        <fullName evidence="1">DNA polymerase IV</fullName>
        <shortName evidence="1">Pol IV</shortName>
        <ecNumber evidence="1">2.7.7.7</ecNumber>
    </recommendedName>
</protein>
<dbReference type="SUPFAM" id="SSF56672">
    <property type="entry name" value="DNA/RNA polymerases"/>
    <property type="match status" value="1"/>
</dbReference>
<feature type="domain" description="UmuC" evidence="3">
    <location>
        <begin position="22"/>
        <end position="271"/>
    </location>
</feature>
<keyword evidence="1" id="KW-0238">DNA-binding</keyword>
<keyword evidence="1" id="KW-0460">Magnesium</keyword>
<dbReference type="Gene3D" id="3.30.1490.100">
    <property type="entry name" value="DNA polymerase, Y-family, little finger domain"/>
    <property type="match status" value="1"/>
</dbReference>
<feature type="site" description="Substrate discrimination" evidence="1">
    <location>
        <position position="31"/>
    </location>
</feature>
<dbReference type="InterPro" id="IPR043502">
    <property type="entry name" value="DNA/RNA_pol_sf"/>
</dbReference>
<keyword evidence="1" id="KW-0235">DNA replication</keyword>
<evidence type="ECO:0000256" key="1">
    <source>
        <dbReference type="HAMAP-Rule" id="MF_01113"/>
    </source>
</evidence>
<feature type="compositionally biased region" description="Acidic residues" evidence="2">
    <location>
        <begin position="472"/>
        <end position="482"/>
    </location>
</feature>
<dbReference type="GO" id="GO:0000287">
    <property type="term" value="F:magnesium ion binding"/>
    <property type="evidence" value="ECO:0007669"/>
    <property type="project" value="UniProtKB-UniRule"/>
</dbReference>
<feature type="compositionally biased region" description="Basic and acidic residues" evidence="2">
    <location>
        <begin position="302"/>
        <end position="319"/>
    </location>
</feature>
<comment type="subunit">
    <text evidence="1">Monomer.</text>
</comment>
<dbReference type="GO" id="GO:0003887">
    <property type="term" value="F:DNA-directed DNA polymerase activity"/>
    <property type="evidence" value="ECO:0007669"/>
    <property type="project" value="UniProtKB-UniRule"/>
</dbReference>
<feature type="region of interest" description="Disordered" evidence="2">
    <location>
        <begin position="156"/>
        <end position="199"/>
    </location>
</feature>
<dbReference type="InterPro" id="IPR043128">
    <property type="entry name" value="Rev_trsase/Diguanyl_cyclase"/>
</dbReference>
<dbReference type="Pfam" id="PF00817">
    <property type="entry name" value="IMS"/>
    <property type="match status" value="1"/>
</dbReference>
<dbReference type="InterPro" id="IPR001126">
    <property type="entry name" value="UmuC"/>
</dbReference>
<keyword evidence="1" id="KW-0548">Nucleotidyltransferase</keyword>
<dbReference type="PANTHER" id="PTHR11076">
    <property type="entry name" value="DNA REPAIR POLYMERASE UMUC / TRANSFERASE FAMILY MEMBER"/>
    <property type="match status" value="1"/>
</dbReference>
<comment type="cofactor">
    <cofactor evidence="1">
        <name>Mg(2+)</name>
        <dbReference type="ChEBI" id="CHEBI:18420"/>
    </cofactor>
    <text evidence="1">Binds 2 magnesium ions per subunit.</text>
</comment>
<feature type="region of interest" description="Disordered" evidence="2">
    <location>
        <begin position="302"/>
        <end position="346"/>
    </location>
</feature>
<feature type="binding site" evidence="1">
    <location>
        <position position="141"/>
    </location>
    <ligand>
        <name>Mg(2+)</name>
        <dbReference type="ChEBI" id="CHEBI:18420"/>
    </ligand>
</feature>
<evidence type="ECO:0000313" key="4">
    <source>
        <dbReference type="EMBL" id="MFD1569738.1"/>
    </source>
</evidence>
<dbReference type="InterPro" id="IPR050116">
    <property type="entry name" value="DNA_polymerase-Y"/>
</dbReference>
<comment type="similarity">
    <text evidence="1">Belongs to the DNA polymerase type-Y family.</text>
</comment>
<accession>A0ABD6BYD4</accession>
<comment type="function">
    <text evidence="1">Poorly processive, error-prone DNA polymerase involved in untargeted mutagenesis. Copies undamaged DNA at stalled replication forks, which arise in vivo from mismatched or misaligned primer ends. These misaligned primers can be extended by PolIV. Exhibits no 3'-5' exonuclease (proofreading) activity. May be involved in translesional synthesis.</text>
</comment>
<gene>
    <name evidence="1" type="primary">dbh</name>
    <name evidence="4" type="ORF">ACFR9T_03905</name>
</gene>
<dbReference type="EC" id="2.7.7.7" evidence="1"/>
<keyword evidence="1" id="KW-0227">DNA damage</keyword>
<feature type="compositionally biased region" description="Acidic residues" evidence="2">
    <location>
        <begin position="166"/>
        <end position="187"/>
    </location>
</feature>
<dbReference type="Gene3D" id="3.40.1170.60">
    <property type="match status" value="1"/>
</dbReference>
<dbReference type="CDD" id="cd03586">
    <property type="entry name" value="PolY_Pol_IV_kappa"/>
    <property type="match status" value="1"/>
</dbReference>
<keyword evidence="1" id="KW-0808">Transferase</keyword>
<dbReference type="GO" id="GO:0005737">
    <property type="term" value="C:cytoplasm"/>
    <property type="evidence" value="ECO:0007669"/>
    <property type="project" value="UniProtKB-SubCell"/>
</dbReference>
<sequence length="501" mass="52579">MGGGTLPGTAATASDAESDRVVFHVDMDCFYASCERLRRPELADEPVVVGMGYEAGGTIGAVATASYEARAFGVESAMPISAALELLPRRADADPDDPDAPDPAETGRYLPVDLEFYKDVASEVKAVIRDCADTRREVSIDEAYLDVTDRTSWAVAGGGECGSDPEITDAETADPETTDAETADPETTDPPPSTAAGPADVRTLAEGYARHVKSRIEREAGVPASVGVAPNMSAAKVASDADKPDGLVVVPPGTVADFLAPLPTADVHGVGPVTERTLAEMGIETAGDLAAADPDRLAEELGDRGRALSRRARGDDERAVTPTGLPKSLSRESSLPATDDDETKRDTVSALAADVARRARERGCLYRTIGIKAVEPPFEVNTRARSLPGPVDDPDLVEAVALDLLDEFDGVRVRKLGVRVSKLDFAEGDQATLSGFDAAEQTDGEESGPSETRAATGGDGSKLTDWVGAEPTIEEDDTDDGTPGDRPRRSEEGQASLGDWE</sequence>
<comment type="subcellular location">
    <subcellularLocation>
        <location evidence="1">Cytoplasm</location>
    </subcellularLocation>
</comment>
<evidence type="ECO:0000259" key="3">
    <source>
        <dbReference type="PROSITE" id="PS50173"/>
    </source>
</evidence>
<organism evidence="4 5">
    <name type="scientific">Halorubrum laminariae</name>
    <dbReference type="NCBI Taxonomy" id="1433523"/>
    <lineage>
        <taxon>Archaea</taxon>
        <taxon>Methanobacteriati</taxon>
        <taxon>Methanobacteriota</taxon>
        <taxon>Stenosarchaea group</taxon>
        <taxon>Halobacteria</taxon>
        <taxon>Halobacteriales</taxon>
        <taxon>Haloferacaceae</taxon>
        <taxon>Halorubrum</taxon>
    </lineage>
</organism>
<keyword evidence="1" id="KW-0963">Cytoplasm</keyword>
<feature type="compositionally biased region" description="Basic and acidic residues" evidence="2">
    <location>
        <begin position="483"/>
        <end position="492"/>
    </location>
</feature>
<evidence type="ECO:0000313" key="5">
    <source>
        <dbReference type="Proteomes" id="UP001597185"/>
    </source>
</evidence>